<protein>
    <submittedName>
        <fullName evidence="3">Uncharacterized protein</fullName>
    </submittedName>
</protein>
<dbReference type="RefSeq" id="WP_406188395.1">
    <property type="nucleotide sequence ID" value="NZ_CP108135.1"/>
</dbReference>
<evidence type="ECO:0000256" key="1">
    <source>
        <dbReference type="SAM" id="Coils"/>
    </source>
</evidence>
<reference evidence="3 4" key="1">
    <citation type="submission" date="2022-10" db="EMBL/GenBank/DDBJ databases">
        <title>The complete genomes of actinobacterial strains from the NBC collection.</title>
        <authorList>
            <person name="Joergensen T.S."/>
            <person name="Alvarez Arevalo M."/>
            <person name="Sterndorff E.B."/>
            <person name="Faurdal D."/>
            <person name="Vuksanovic O."/>
            <person name="Mourched A.-S."/>
            <person name="Charusanti P."/>
            <person name="Shaw S."/>
            <person name="Blin K."/>
            <person name="Weber T."/>
        </authorList>
    </citation>
    <scope>NUCLEOTIDE SEQUENCE [LARGE SCALE GENOMIC DNA]</scope>
    <source>
        <strain evidence="3 4">NBC_00185</strain>
    </source>
</reference>
<evidence type="ECO:0000313" key="4">
    <source>
        <dbReference type="Proteomes" id="UP001622496"/>
    </source>
</evidence>
<feature type="coiled-coil region" evidence="1">
    <location>
        <begin position="161"/>
        <end position="202"/>
    </location>
</feature>
<gene>
    <name evidence="3" type="ORF">OG560_17685</name>
</gene>
<name>A0ABZ1K6H7_9ACTN</name>
<keyword evidence="1" id="KW-0175">Coiled coil</keyword>
<evidence type="ECO:0000313" key="3">
    <source>
        <dbReference type="EMBL" id="WTP67148.1"/>
    </source>
</evidence>
<organism evidence="3 4">
    <name type="scientific">[Kitasatospora] papulosa</name>
    <dbReference type="NCBI Taxonomy" id="1464011"/>
    <lineage>
        <taxon>Bacteria</taxon>
        <taxon>Bacillati</taxon>
        <taxon>Actinomycetota</taxon>
        <taxon>Actinomycetes</taxon>
        <taxon>Kitasatosporales</taxon>
        <taxon>Streptomycetaceae</taxon>
        <taxon>Streptomyces</taxon>
    </lineage>
</organism>
<proteinExistence type="predicted"/>
<keyword evidence="4" id="KW-1185">Reference proteome</keyword>
<sequence length="419" mass="47137">MSRPQQRAPKGRDLDRLDRRNVVENLLARVHRTRLTSPEAALLGDYVREEQRAADATRSSLAGTTRALERNREAADDAIREAEQRAEQAEELQRIAHQTSNEAEQHRAAAEQRRAAQLDRHEDRRRALAEALEAPTGTPWPQLVTLASSRHHDAQANGEDCRAEYERARRLEAELAAAREQRTAAEQRTRAAEQALERVRRADTLGAAAAAVAEHDGLTPQAAAVHAAFTNAADSARARLEEQAREHAIELAGARRVIHAAERALTTVRHARTWGEAWAALGMYYGLRPEECGQQAKARRTAAERAADDRAAGWRRHALEADERADRHLAAWRSARARARSTEAELERIRAWCAHWADRTRTAEPRLARLALAWRSARRRAQERTRDAYANGAEYRALRDEIEKRAAEQIAYAGPHIPF</sequence>
<dbReference type="Proteomes" id="UP001622496">
    <property type="component" value="Chromosome"/>
</dbReference>
<feature type="compositionally biased region" description="Basic and acidic residues" evidence="2">
    <location>
        <begin position="103"/>
        <end position="123"/>
    </location>
</feature>
<accession>A0ABZ1K6H7</accession>
<dbReference type="EMBL" id="CP108135">
    <property type="protein sequence ID" value="WTP67148.1"/>
    <property type="molecule type" value="Genomic_DNA"/>
</dbReference>
<feature type="compositionally biased region" description="Basic and acidic residues" evidence="2">
    <location>
        <begin position="67"/>
        <end position="94"/>
    </location>
</feature>
<evidence type="ECO:0000256" key="2">
    <source>
        <dbReference type="SAM" id="MobiDB-lite"/>
    </source>
</evidence>
<feature type="region of interest" description="Disordered" evidence="2">
    <location>
        <begin position="52"/>
        <end position="123"/>
    </location>
</feature>